<dbReference type="EMBL" id="VTOW01000009">
    <property type="protein sequence ID" value="NKE73661.1"/>
    <property type="molecule type" value="Genomic_DNA"/>
</dbReference>
<dbReference type="Proteomes" id="UP000534783">
    <property type="component" value="Unassembled WGS sequence"/>
</dbReference>
<dbReference type="Gene3D" id="3.10.450.50">
    <property type="match status" value="1"/>
</dbReference>
<evidence type="ECO:0000313" key="2">
    <source>
        <dbReference type="Proteomes" id="UP000534783"/>
    </source>
</evidence>
<evidence type="ECO:0000313" key="1">
    <source>
        <dbReference type="EMBL" id="NKE73661.1"/>
    </source>
</evidence>
<sequence length="461" mass="52923">MGQIGRNDPCPCGSGKKYKRCCLERTGALPAAEIHGAGAFTPEARASAIQKLLKFASGPEFDTDRDIAASLFWGGHLEDRTDEEIRMVEELPQTEINFNTWFLYDMDLEDERTVADFFLAQKGNRLTPGEAAYLKAAAKTHFRLYEVEQVEIDRGFRLKDLWSGESFQVSERAATHSFVQWDLMATRLMNLGADGWVSDGGIYNYPSRAKEPLLKALRAEHKRFRKNLPGRADTVFFKRIGILFNHWWLDWVVFPPFPKMVTPEGDETVFTKALFDIEDAPRLIASLERHPDLEKIEPGTYAWGEETPEFHRSLGTFAVKETRLILETVSKERGERGRRLLEETAGTAARYRLTEYQDPAQAIKAREGWEVGIQGPIPEEIQAPLIKKFLDDHYRKWLDEALPALSHKTPRHAVTLKTFRPKVIELLKQMENMEAHAAERGKTPYDFGWLWRELGLERERV</sequence>
<name>A0A7X6ID87_9BACT</name>
<dbReference type="InterPro" id="IPR004027">
    <property type="entry name" value="SEC_C_motif"/>
</dbReference>
<dbReference type="RefSeq" id="WP_168063620.1">
    <property type="nucleotide sequence ID" value="NZ_VTOW01000009.1"/>
</dbReference>
<keyword evidence="2" id="KW-1185">Reference proteome</keyword>
<dbReference type="SUPFAM" id="SSF103642">
    <property type="entry name" value="Sec-C motif"/>
    <property type="match status" value="1"/>
</dbReference>
<reference evidence="1 2" key="1">
    <citation type="journal article" date="2020" name="Nature">
        <title>Bacterial chemolithoautotrophy via manganese oxidation.</title>
        <authorList>
            <person name="Yu H."/>
            <person name="Leadbetter J.R."/>
        </authorList>
    </citation>
    <scope>NUCLEOTIDE SEQUENCE [LARGE SCALE GENOMIC DNA]</scope>
    <source>
        <strain evidence="1 2">Mn-1</strain>
    </source>
</reference>
<organism evidence="1 2">
    <name type="scientific">Candidatus Manganitrophus noduliformans</name>
    <dbReference type="NCBI Taxonomy" id="2606439"/>
    <lineage>
        <taxon>Bacteria</taxon>
        <taxon>Pseudomonadati</taxon>
        <taxon>Nitrospirota</taxon>
        <taxon>Nitrospiria</taxon>
        <taxon>Candidatus Troglogloeales</taxon>
        <taxon>Candidatus Manganitrophaceae</taxon>
        <taxon>Candidatus Manganitrophus</taxon>
    </lineage>
</organism>
<dbReference type="Pfam" id="PF02810">
    <property type="entry name" value="SEC-C"/>
    <property type="match status" value="1"/>
</dbReference>
<protein>
    <submittedName>
        <fullName evidence="1">Uncharacterized protein</fullName>
    </submittedName>
</protein>
<accession>A0A7X6ID87</accession>
<proteinExistence type="predicted"/>
<dbReference type="AlphaFoldDB" id="A0A7X6ID87"/>
<gene>
    <name evidence="1" type="ORF">MNODULE_23170</name>
</gene>
<comment type="caution">
    <text evidence="1">The sequence shown here is derived from an EMBL/GenBank/DDBJ whole genome shotgun (WGS) entry which is preliminary data.</text>
</comment>